<evidence type="ECO:0000313" key="1">
    <source>
        <dbReference type="EMBL" id="GAA4841883.1"/>
    </source>
</evidence>
<organism evidence="1 2">
    <name type="scientific">Kitasatospora terrestris</name>
    <dbReference type="NCBI Taxonomy" id="258051"/>
    <lineage>
        <taxon>Bacteria</taxon>
        <taxon>Bacillati</taxon>
        <taxon>Actinomycetota</taxon>
        <taxon>Actinomycetes</taxon>
        <taxon>Kitasatosporales</taxon>
        <taxon>Streptomycetaceae</taxon>
        <taxon>Kitasatospora</taxon>
    </lineage>
</organism>
<dbReference type="Proteomes" id="UP001501752">
    <property type="component" value="Unassembled WGS sequence"/>
</dbReference>
<dbReference type="InterPro" id="IPR025533">
    <property type="entry name" value="DUF4419"/>
</dbReference>
<sequence>MAIEIDLPLAPDAGADRLAAELTEVGNERFLRAVLHDPVALHHRSTDRLVGRPHTPTAPESGGSLLLRALHTAFAAHLPLSLSPDLLWYAIVHEVAVHVRLNPDAYAGLFGATADGKQTVRVHDDHAMFDWQRSIHLVREPLAAAVGAEAVELFRPAFSTTTPTESAAALVALMDVVSPYVRFEWITMCGIPRIRLEGTADDWALLASRTRELAGWFDGLRLWFKGLRPVLDTVAATAAGADVNQDFWRSIYKHESQSGGDFVTGWINAFLAHRYPGDGPVAKREFGAGRVSESEFPSHVSRVPFEWHFPGLTLEMAFLGGVLGIERDGEWLRPRLGQAVAELLPRTGPLDPRLPERWQLADIRRVTGQPGARIVDTVTRIRHEGGWAEATVVIGADRGLLLLGTADGRWHVGEPGTEPGVAHALWSEADLPSALSWL</sequence>
<gene>
    <name evidence="1" type="ORF">GCM10023235_17170</name>
</gene>
<evidence type="ECO:0008006" key="3">
    <source>
        <dbReference type="Google" id="ProtNLM"/>
    </source>
</evidence>
<accession>A0ABP9DDX4</accession>
<dbReference type="RefSeq" id="WP_345696167.1">
    <property type="nucleotide sequence ID" value="NZ_BAABIS010000001.1"/>
</dbReference>
<dbReference type="PANTHER" id="PTHR31252">
    <property type="entry name" value="DUF4419 DOMAIN-CONTAINING PROTEIN"/>
    <property type="match status" value="1"/>
</dbReference>
<reference evidence="2" key="1">
    <citation type="journal article" date="2019" name="Int. J. Syst. Evol. Microbiol.">
        <title>The Global Catalogue of Microorganisms (GCM) 10K type strain sequencing project: providing services to taxonomists for standard genome sequencing and annotation.</title>
        <authorList>
            <consortium name="The Broad Institute Genomics Platform"/>
            <consortium name="The Broad Institute Genome Sequencing Center for Infectious Disease"/>
            <person name="Wu L."/>
            <person name="Ma J."/>
        </authorList>
    </citation>
    <scope>NUCLEOTIDE SEQUENCE [LARGE SCALE GENOMIC DNA]</scope>
    <source>
        <strain evidence="2">JCM 13006</strain>
    </source>
</reference>
<protein>
    <recommendedName>
        <fullName evidence="3">DUF4419 domain-containing protein</fullName>
    </recommendedName>
</protein>
<name>A0ABP9DDX4_9ACTN</name>
<dbReference type="EMBL" id="BAABIS010000001">
    <property type="protein sequence ID" value="GAA4841883.1"/>
    <property type="molecule type" value="Genomic_DNA"/>
</dbReference>
<proteinExistence type="predicted"/>
<dbReference type="PANTHER" id="PTHR31252:SF11">
    <property type="entry name" value="DUF4419 DOMAIN-CONTAINING PROTEIN"/>
    <property type="match status" value="1"/>
</dbReference>
<dbReference type="Pfam" id="PF14388">
    <property type="entry name" value="DUF4419"/>
    <property type="match status" value="1"/>
</dbReference>
<evidence type="ECO:0000313" key="2">
    <source>
        <dbReference type="Proteomes" id="UP001501752"/>
    </source>
</evidence>
<keyword evidence="2" id="KW-1185">Reference proteome</keyword>
<comment type="caution">
    <text evidence="1">The sequence shown here is derived from an EMBL/GenBank/DDBJ whole genome shotgun (WGS) entry which is preliminary data.</text>
</comment>